<accession>A0A1S6PCZ8</accession>
<organism evidence="1">
    <name type="scientific">Morris orbivirus</name>
    <dbReference type="NCBI Taxonomy" id="1963252"/>
    <lineage>
        <taxon>Viruses</taxon>
        <taxon>Riboviria</taxon>
        <taxon>Orthornavirae</taxon>
        <taxon>Duplornaviricota</taxon>
        <taxon>Resentoviricetes</taxon>
        <taxon>Reovirales</taxon>
        <taxon>Sedoreoviridae</taxon>
        <taxon>Orbivirus</taxon>
    </lineage>
</organism>
<name>A0A1S6PCZ8_9REOV</name>
<dbReference type="EMBL" id="KX907621">
    <property type="protein sequence ID" value="AQU42771.1"/>
    <property type="molecule type" value="Genomic_RNA"/>
</dbReference>
<evidence type="ECO:0000313" key="1">
    <source>
        <dbReference type="EMBL" id="AQU42771.1"/>
    </source>
</evidence>
<reference evidence="1" key="1">
    <citation type="submission" date="2016-09" db="EMBL/GenBank/DDBJ databases">
        <title>Genome sequences of viruses found in moths in Washington state.</title>
        <authorList>
            <person name="Greninger A.L."/>
            <person name="Makhsous N."/>
            <person name="Shean R."/>
            <person name="Jerome K."/>
            <person name="Droppers D."/>
        </authorList>
    </citation>
    <scope>NUCLEOTIDE SEQUENCE</scope>
    <source>
        <strain evidence="1">J13</strain>
    </source>
</reference>
<proteinExistence type="predicted"/>
<sequence>MSALSNYRGILVDSGQYRIVSSRISFKHVIHFSLPRNKEEADQYLDQLWFRIGHRSIPTIVVASKPDQILTELCNAGLLYDLRGLALPESEGGLYDLIQEISNGRTTFISKCNEIRNLLADKEEIRWCGAEAESIFNENIYTNATEICGNSVQGHYCDPLTGIHGEIPKPMNELHLRILFDRITNSFESDGQRKLGLIMCAIPRCGYNIVYVGGSPGDAWLYTLAKRNFNGTIVSIDPIPLTHSYADTLDVIEIRSMINSADELTVLLSERSLLSMKNVVFIWDVRHTDAKEMAPDCRNEHIQSEVSTLNEICNSQWFRNHVKVYQLKMNASNIDAYEMPIHSKIFSQPYTLSRDVFEMRITGHIGSPDYTLVSISANIQNQIKDYYQTLKSKIDAHDIDEYDLFINFICSIYRKCDYIDMPPLVSPKWEIALFTLNWNPPAKIMRYLDRIYHCEVKFIGSFFTGKRLTDQEYAFPEHLLLSRFPSIVFDSRALINAKLEGLYFFANEPNCALMDNELIFSESYLIGSTEYNLHAMGQMPHYDIARSIQCEKSGYIFPKFPNLFSASDNILSPSGHAMRMFIEHTYDSASLCMFAFKILSNFFRTGSGRISPALVNKLFPIVSNSWLASISPNFIPRKIRLERADDTVWHSKAEWIIGYKAGHQISNKYRDALEEAINFLEIAIHCDLKGIEIFKFRQLGWQKASAAALRLPKLKRVTGFHDMRIINIARLYTDLKKLNLQDYASWILNPSNNSKTPIWKRAVFSLSLDKYAREYFIHTAYVMTLDHTAVSHNKSGRSILELCLRAISEDNPSYLSWTRIPYILSNDFHPLHALYKSLLPDLLVRLHVMDDFIQICEILLASKRRIEESTLSSEPSLSIHYHGLALELMARNWREQYPFSRVLTHNQISNVQHMPETRSNVCRILLDDAIKLIIDPSKFYLKREVESHLSAISGRMYP</sequence>
<protein>
    <submittedName>
        <fullName evidence="1">VP4</fullName>
    </submittedName>
</protein>